<dbReference type="EMBL" id="CP020814">
    <property type="protein sequence ID" value="ARK30475.1"/>
    <property type="molecule type" value="Genomic_DNA"/>
</dbReference>
<evidence type="ECO:0000313" key="1">
    <source>
        <dbReference type="EMBL" id="ARK30475.1"/>
    </source>
</evidence>
<gene>
    <name evidence="1" type="ORF">BkAM31D_11905</name>
</gene>
<proteinExistence type="predicted"/>
<dbReference type="KEGG" id="bkw:BkAM31D_11905"/>
<accession>A0A1X9MAL3</accession>
<dbReference type="STRING" id="199441.BkAM31D_11905"/>
<evidence type="ECO:0000313" key="2">
    <source>
        <dbReference type="Proteomes" id="UP000193006"/>
    </source>
</evidence>
<name>A0A1X9MAL3_9BACI</name>
<keyword evidence="2" id="KW-1185">Reference proteome</keyword>
<dbReference type="AlphaFoldDB" id="A0A1X9MAL3"/>
<dbReference type="Proteomes" id="UP000193006">
    <property type="component" value="Chromosome"/>
</dbReference>
<dbReference type="RefSeq" id="WP_085449791.1">
    <property type="nucleotide sequence ID" value="NZ_CP020814.1"/>
</dbReference>
<protein>
    <submittedName>
        <fullName evidence="1">Uncharacterized protein</fullName>
    </submittedName>
</protein>
<sequence>MPSHSADPSMHQQQMYDLCQQYLHHLVQFQTTDGQMVDGIIDGIDREGVSVLVPAGEDQGTHTDFRYGGYGPYGGYPGYGYGYPRRFRRFRRQHFPYFLLASLLFPYFY</sequence>
<organism evidence="1 2">
    <name type="scientific">Halalkalibacter krulwichiae</name>
    <dbReference type="NCBI Taxonomy" id="199441"/>
    <lineage>
        <taxon>Bacteria</taxon>
        <taxon>Bacillati</taxon>
        <taxon>Bacillota</taxon>
        <taxon>Bacilli</taxon>
        <taxon>Bacillales</taxon>
        <taxon>Bacillaceae</taxon>
        <taxon>Halalkalibacter</taxon>
    </lineage>
</organism>
<reference evidence="1 2" key="1">
    <citation type="submission" date="2017-04" db="EMBL/GenBank/DDBJ databases">
        <title>Bacillus krulwichiae AM31D Genome sequencing and assembly.</title>
        <authorList>
            <person name="Krulwich T.A."/>
            <person name="Anastor L."/>
            <person name="Ehrlich R."/>
            <person name="Ehrlich G.D."/>
            <person name="Janto B."/>
        </authorList>
    </citation>
    <scope>NUCLEOTIDE SEQUENCE [LARGE SCALE GENOMIC DNA]</scope>
    <source>
        <strain evidence="1 2">AM31D</strain>
    </source>
</reference>